<evidence type="ECO:0000259" key="3">
    <source>
        <dbReference type="PROSITE" id="PS51797"/>
    </source>
</evidence>
<evidence type="ECO:0000256" key="2">
    <source>
        <dbReference type="SAM" id="SignalP"/>
    </source>
</evidence>
<reference evidence="4" key="1">
    <citation type="submission" date="2023-06" db="EMBL/GenBank/DDBJ databases">
        <title>Reference genome for the Northern bat (Eptesicus nilssonii), a most northern bat species.</title>
        <authorList>
            <person name="Laine V.N."/>
            <person name="Pulliainen A.T."/>
            <person name="Lilley T.M."/>
        </authorList>
    </citation>
    <scope>NUCLEOTIDE SEQUENCE</scope>
    <source>
        <strain evidence="4">BLF_Eptnil</strain>
        <tissue evidence="4">Kidney</tissue>
    </source>
</reference>
<feature type="chain" id="PRO_5041236165" description="TCTP domain-containing protein" evidence="2">
    <location>
        <begin position="19"/>
        <end position="92"/>
    </location>
</feature>
<dbReference type="InterPro" id="IPR034737">
    <property type="entry name" value="TCTP"/>
</dbReference>
<protein>
    <recommendedName>
        <fullName evidence="3">TCTP domain-containing protein</fullName>
    </recommendedName>
</protein>
<keyword evidence="5" id="KW-1185">Reference proteome</keyword>
<dbReference type="SUPFAM" id="SSF51316">
    <property type="entry name" value="Mss4-like"/>
    <property type="match status" value="1"/>
</dbReference>
<dbReference type="EMBL" id="JAULJE010000018">
    <property type="protein sequence ID" value="KAK1332405.1"/>
    <property type="molecule type" value="Genomic_DNA"/>
</dbReference>
<gene>
    <name evidence="4" type="ORF">QTO34_007081</name>
</gene>
<feature type="signal peptide" evidence="2">
    <location>
        <begin position="1"/>
        <end position="18"/>
    </location>
</feature>
<dbReference type="PROSITE" id="PS51797">
    <property type="entry name" value="TCTP_3"/>
    <property type="match status" value="1"/>
</dbReference>
<evidence type="ECO:0000313" key="5">
    <source>
        <dbReference type="Proteomes" id="UP001177744"/>
    </source>
</evidence>
<accession>A0AA40HKI5</accession>
<comment type="similarity">
    <text evidence="1">Belongs to the TCTP family.</text>
</comment>
<sequence>MWSLLVLQAALQELVLDGFEHKSSEVACHPFQPLSWSSDGDEVFSEVFKTWDMAVGLCLEVKKKMVRRIADSIDDSLIAGNASSEGLKGRGT</sequence>
<feature type="domain" description="TCTP" evidence="3">
    <location>
        <begin position="28"/>
        <end position="92"/>
    </location>
</feature>
<name>A0AA40HKI5_CNENI</name>
<keyword evidence="2" id="KW-0732">Signal</keyword>
<evidence type="ECO:0000256" key="1">
    <source>
        <dbReference type="PROSITE-ProRule" id="PRU01133"/>
    </source>
</evidence>
<evidence type="ECO:0000313" key="4">
    <source>
        <dbReference type="EMBL" id="KAK1332405.1"/>
    </source>
</evidence>
<dbReference type="AlphaFoldDB" id="A0AA40HKI5"/>
<dbReference type="Gene3D" id="2.170.150.10">
    <property type="entry name" value="Metal Binding Protein, Guanine Nucleotide Exchange Factor, Chain A"/>
    <property type="match status" value="1"/>
</dbReference>
<dbReference type="Proteomes" id="UP001177744">
    <property type="component" value="Unassembled WGS sequence"/>
</dbReference>
<dbReference type="InterPro" id="IPR011323">
    <property type="entry name" value="Mss4/transl-control_tumour"/>
</dbReference>
<dbReference type="InterPro" id="IPR011057">
    <property type="entry name" value="Mss4-like_sf"/>
</dbReference>
<comment type="caution">
    <text evidence="4">The sequence shown here is derived from an EMBL/GenBank/DDBJ whole genome shotgun (WGS) entry which is preliminary data.</text>
</comment>
<organism evidence="4 5">
    <name type="scientific">Cnephaeus nilssonii</name>
    <name type="common">Northern bat</name>
    <name type="synonym">Eptesicus nilssonii</name>
    <dbReference type="NCBI Taxonomy" id="3371016"/>
    <lineage>
        <taxon>Eukaryota</taxon>
        <taxon>Metazoa</taxon>
        <taxon>Chordata</taxon>
        <taxon>Craniata</taxon>
        <taxon>Vertebrata</taxon>
        <taxon>Euteleostomi</taxon>
        <taxon>Mammalia</taxon>
        <taxon>Eutheria</taxon>
        <taxon>Laurasiatheria</taxon>
        <taxon>Chiroptera</taxon>
        <taxon>Yangochiroptera</taxon>
        <taxon>Vespertilionidae</taxon>
        <taxon>Cnephaeus</taxon>
    </lineage>
</organism>
<proteinExistence type="inferred from homology"/>